<feature type="transmembrane region" description="Helical" evidence="7">
    <location>
        <begin position="225"/>
        <end position="245"/>
    </location>
</feature>
<name>A0ABP8DPJ2_9ACTN</name>
<keyword evidence="3 7" id="KW-0812">Transmembrane</keyword>
<evidence type="ECO:0000256" key="1">
    <source>
        <dbReference type="ARBA" id="ARBA00004651"/>
    </source>
</evidence>
<comment type="subcellular location">
    <subcellularLocation>
        <location evidence="1">Cell membrane</location>
        <topology evidence="1">Multi-pass membrane protein</topology>
    </subcellularLocation>
</comment>
<dbReference type="InterPro" id="IPR043428">
    <property type="entry name" value="LivM-like"/>
</dbReference>
<evidence type="ECO:0000256" key="4">
    <source>
        <dbReference type="ARBA" id="ARBA00022989"/>
    </source>
</evidence>
<feature type="transmembrane region" description="Helical" evidence="7">
    <location>
        <begin position="120"/>
        <end position="137"/>
    </location>
</feature>
<feature type="transmembrane region" description="Helical" evidence="7">
    <location>
        <begin position="96"/>
        <end position="115"/>
    </location>
</feature>
<keyword evidence="4 7" id="KW-1133">Transmembrane helix</keyword>
<evidence type="ECO:0000256" key="6">
    <source>
        <dbReference type="SAM" id="MobiDB-lite"/>
    </source>
</evidence>
<keyword evidence="9" id="KW-1185">Reference proteome</keyword>
<feature type="transmembrane region" description="Helical" evidence="7">
    <location>
        <begin position="301"/>
        <end position="319"/>
    </location>
</feature>
<keyword evidence="2" id="KW-1003">Cell membrane</keyword>
<feature type="compositionally biased region" description="Basic and acidic residues" evidence="6">
    <location>
        <begin position="363"/>
        <end position="375"/>
    </location>
</feature>
<evidence type="ECO:0000313" key="8">
    <source>
        <dbReference type="EMBL" id="GAA4261165.1"/>
    </source>
</evidence>
<dbReference type="EMBL" id="BAABAT010000044">
    <property type="protein sequence ID" value="GAA4261165.1"/>
    <property type="molecule type" value="Genomic_DNA"/>
</dbReference>
<comment type="caution">
    <text evidence="8">The sequence shown here is derived from an EMBL/GenBank/DDBJ whole genome shotgun (WGS) entry which is preliminary data.</text>
</comment>
<feature type="region of interest" description="Disordered" evidence="6">
    <location>
        <begin position="341"/>
        <end position="375"/>
    </location>
</feature>
<accession>A0ABP8DPJ2</accession>
<organism evidence="8 9">
    <name type="scientific">Dactylosporangium darangshiense</name>
    <dbReference type="NCBI Taxonomy" id="579108"/>
    <lineage>
        <taxon>Bacteria</taxon>
        <taxon>Bacillati</taxon>
        <taxon>Actinomycetota</taxon>
        <taxon>Actinomycetes</taxon>
        <taxon>Micromonosporales</taxon>
        <taxon>Micromonosporaceae</taxon>
        <taxon>Dactylosporangium</taxon>
    </lineage>
</organism>
<dbReference type="InterPro" id="IPR001851">
    <property type="entry name" value="ABC_transp_permease"/>
</dbReference>
<evidence type="ECO:0000256" key="2">
    <source>
        <dbReference type="ARBA" id="ARBA00022475"/>
    </source>
</evidence>
<evidence type="ECO:0000313" key="9">
    <source>
        <dbReference type="Proteomes" id="UP001500620"/>
    </source>
</evidence>
<reference evidence="9" key="1">
    <citation type="journal article" date="2019" name="Int. J. Syst. Evol. Microbiol.">
        <title>The Global Catalogue of Microorganisms (GCM) 10K type strain sequencing project: providing services to taxonomists for standard genome sequencing and annotation.</title>
        <authorList>
            <consortium name="The Broad Institute Genomics Platform"/>
            <consortium name="The Broad Institute Genome Sequencing Center for Infectious Disease"/>
            <person name="Wu L."/>
            <person name="Ma J."/>
        </authorList>
    </citation>
    <scope>NUCLEOTIDE SEQUENCE [LARGE SCALE GENOMIC DNA]</scope>
    <source>
        <strain evidence="9">JCM 17441</strain>
    </source>
</reference>
<feature type="transmembrane region" description="Helical" evidence="7">
    <location>
        <begin position="173"/>
        <end position="193"/>
    </location>
</feature>
<dbReference type="Pfam" id="PF02653">
    <property type="entry name" value="BPD_transp_2"/>
    <property type="match status" value="1"/>
</dbReference>
<dbReference type="Proteomes" id="UP001500620">
    <property type="component" value="Unassembled WGS sequence"/>
</dbReference>
<proteinExistence type="predicted"/>
<gene>
    <name evidence="8" type="ORF">GCM10022255_092740</name>
</gene>
<evidence type="ECO:0000256" key="5">
    <source>
        <dbReference type="ARBA" id="ARBA00023136"/>
    </source>
</evidence>
<feature type="transmembrane region" description="Helical" evidence="7">
    <location>
        <begin position="46"/>
        <end position="65"/>
    </location>
</feature>
<feature type="transmembrane region" description="Helical" evidence="7">
    <location>
        <begin position="265"/>
        <end position="289"/>
    </location>
</feature>
<dbReference type="RefSeq" id="WP_345138070.1">
    <property type="nucleotide sequence ID" value="NZ_BAABAT010000044.1"/>
</dbReference>
<protein>
    <submittedName>
        <fullName evidence="8">Branched-chain amino acid ABC transporter permease</fullName>
    </submittedName>
</protein>
<dbReference type="CDD" id="cd06581">
    <property type="entry name" value="TM_PBP1_LivM_like"/>
    <property type="match status" value="1"/>
</dbReference>
<evidence type="ECO:0000256" key="3">
    <source>
        <dbReference type="ARBA" id="ARBA00022692"/>
    </source>
</evidence>
<dbReference type="PANTHER" id="PTHR30482:SF20">
    <property type="entry name" value="HIGH-AFFINITY BRANCHED-CHAIN AMINO ACID TRANSPORT SYSTEM PERMEASE PROTEIN LIVM"/>
    <property type="match status" value="1"/>
</dbReference>
<dbReference type="PANTHER" id="PTHR30482">
    <property type="entry name" value="HIGH-AFFINITY BRANCHED-CHAIN AMINO ACID TRANSPORT SYSTEM PERMEASE"/>
    <property type="match status" value="1"/>
</dbReference>
<evidence type="ECO:0000256" key="7">
    <source>
        <dbReference type="SAM" id="Phobius"/>
    </source>
</evidence>
<keyword evidence="5 7" id="KW-0472">Membrane</keyword>
<sequence length="375" mass="39220">MPAPFVLTRGTWPHRLLLLAIAALAALALLWASGLAQFRVSQLTSVFIYAIAISGLNLATGYTGLLSIGHSAFFGLGAYTTGVLVMRYNWDPLATIAPAVALCFAVGFVIGLPALRIRGLYLALVTLAVGVAFPELVRRFSALTGGARGLVIRRRLLNPPAWSGFGPGERTQWLFWLSAVALGAVLLLMHLLVRSRAGLAMIATRDNEIAAAASGVRVATVKTSVFGLSGAVTGLAGCLFAMYLAALSPDGSFTLLKSIEFITGLVIGGAATRLGPVVGAFAVVYIPYLTASLNPSNVSQGQLSGVLFGVVLILIIFLMPDGVVGGLSRLSGRLVQLRPARVNTPTPPAPEENNHEASPLPGGRDDRDLTARGVQ</sequence>